<reference evidence="1" key="1">
    <citation type="submission" date="2018-02" db="EMBL/GenBank/DDBJ databases">
        <title>Rhizophora mucronata_Transcriptome.</title>
        <authorList>
            <person name="Meera S.P."/>
            <person name="Sreeshan A."/>
            <person name="Augustine A."/>
        </authorList>
    </citation>
    <scope>NUCLEOTIDE SEQUENCE</scope>
    <source>
        <tissue evidence="1">Leaf</tissue>
    </source>
</reference>
<organism evidence="1">
    <name type="scientific">Rhizophora mucronata</name>
    <name type="common">Asiatic mangrove</name>
    <dbReference type="NCBI Taxonomy" id="61149"/>
    <lineage>
        <taxon>Eukaryota</taxon>
        <taxon>Viridiplantae</taxon>
        <taxon>Streptophyta</taxon>
        <taxon>Embryophyta</taxon>
        <taxon>Tracheophyta</taxon>
        <taxon>Spermatophyta</taxon>
        <taxon>Magnoliopsida</taxon>
        <taxon>eudicotyledons</taxon>
        <taxon>Gunneridae</taxon>
        <taxon>Pentapetalae</taxon>
        <taxon>rosids</taxon>
        <taxon>fabids</taxon>
        <taxon>Malpighiales</taxon>
        <taxon>Rhizophoraceae</taxon>
        <taxon>Rhizophora</taxon>
    </lineage>
</organism>
<sequence length="78" mass="8826">MDIEQEGLKPLSPTGQWTSSSFLSLFVIGVLESQVPIDDTQIMPLIPNVFLPINTRFSSIMVRCSCRLVAYLKFVHRN</sequence>
<protein>
    <submittedName>
        <fullName evidence="1">Uncharacterized protein</fullName>
    </submittedName>
</protein>
<evidence type="ECO:0000313" key="1">
    <source>
        <dbReference type="EMBL" id="MBX03018.1"/>
    </source>
</evidence>
<name>A0A2P2KBB4_RHIMU</name>
<accession>A0A2P2KBB4</accession>
<proteinExistence type="predicted"/>
<dbReference type="AlphaFoldDB" id="A0A2P2KBB4"/>
<dbReference type="EMBL" id="GGEC01022534">
    <property type="protein sequence ID" value="MBX03018.1"/>
    <property type="molecule type" value="Transcribed_RNA"/>
</dbReference>